<dbReference type="STRING" id="257708.RGI145_12345"/>
<reference evidence="1 2" key="1">
    <citation type="submission" date="2016-05" db="EMBL/GenBank/DDBJ databases">
        <title>Complete Genome and Methylome Analysis of Psychrotrophic Bacterial Isolates from Antarctic Lake Untersee.</title>
        <authorList>
            <person name="Fomenkov A."/>
            <person name="Akimov V.N."/>
            <person name="Vasilyeva L.V."/>
            <person name="Andersen D."/>
            <person name="Vincze T."/>
            <person name="Roberts R.J."/>
        </authorList>
    </citation>
    <scope>NUCLEOTIDE SEQUENCE [LARGE SCALE GENOMIC DNA]</scope>
    <source>
        <strain evidence="1 2">U14-5</strain>
    </source>
</reference>
<dbReference type="AlphaFoldDB" id="A0A1L7AG61"/>
<sequence length="423" mass="44162">MVTVAELGQRALRRLGVAIVPPSARPAAGAAVGVADVANRALRRLGVIVVPTGEGPGALAITTVATLAERALRQLGINPYPALSQLGTDQVPWTMAMIGTAALQRLGVLNGDEGPSATDAALALQKVRTVHDLLVRLSIAGGWPADGIPSGAAEMYVIMVAQELAPAFGKPADMQLFAQAKDLLKLEAISGAYGQTLAEGHVRAVHDSLAAAGLVDFAADAIPQAYSDDYVELTAAHLAPAVGKTADVAGAAAATEARVRRAMLLKRASVIAAEKVEAFHQGLNAQGLVEWTSAAVPAAHAEDYAEAVAAILAPMFDKPVPPDAIAQAEIRIRRASILRRAPELATEKVQAVHARLDAIGMIRWSSLDIPDYAEEPYVLMAANLLAPLFERQASDADEIAAMRLITKATSLSSAGEPVRAEYF</sequence>
<proteinExistence type="predicted"/>
<evidence type="ECO:0000313" key="1">
    <source>
        <dbReference type="EMBL" id="APT57784.1"/>
    </source>
</evidence>
<protein>
    <submittedName>
        <fullName evidence="1">Uncharacterized protein</fullName>
    </submittedName>
</protein>
<organism evidence="1 2">
    <name type="scientific">Roseomonas gilardii</name>
    <dbReference type="NCBI Taxonomy" id="257708"/>
    <lineage>
        <taxon>Bacteria</taxon>
        <taxon>Pseudomonadati</taxon>
        <taxon>Pseudomonadota</taxon>
        <taxon>Alphaproteobacteria</taxon>
        <taxon>Acetobacterales</taxon>
        <taxon>Roseomonadaceae</taxon>
        <taxon>Roseomonas</taxon>
    </lineage>
</organism>
<accession>A0A1L7AG61</accession>
<evidence type="ECO:0000313" key="2">
    <source>
        <dbReference type="Proteomes" id="UP000185494"/>
    </source>
</evidence>
<dbReference type="KEGG" id="rgi:RGI145_12345"/>
<gene>
    <name evidence="1" type="ORF">RGI145_12345</name>
</gene>
<dbReference type="Proteomes" id="UP000185494">
    <property type="component" value="Chromosome 1"/>
</dbReference>
<name>A0A1L7AG61_9PROT</name>
<dbReference type="RefSeq" id="WP_075798602.1">
    <property type="nucleotide sequence ID" value="NZ_CP015583.1"/>
</dbReference>
<dbReference type="EMBL" id="CP015583">
    <property type="protein sequence ID" value="APT57784.1"/>
    <property type="molecule type" value="Genomic_DNA"/>
</dbReference>